<dbReference type="GO" id="GO:0000976">
    <property type="term" value="F:transcription cis-regulatory region binding"/>
    <property type="evidence" value="ECO:0007669"/>
    <property type="project" value="TreeGrafter"/>
</dbReference>
<dbReference type="InterPro" id="IPR009057">
    <property type="entry name" value="Homeodomain-like_sf"/>
</dbReference>
<dbReference type="PROSITE" id="PS01124">
    <property type="entry name" value="HTH_ARAC_FAMILY_2"/>
    <property type="match status" value="1"/>
</dbReference>
<name>A0A7S8HBD7_9HYPH</name>
<accession>A0A7S8HBD7</accession>
<organism evidence="5 6">
    <name type="scientific">Kaustia mangrovi</name>
    <dbReference type="NCBI Taxonomy" id="2593653"/>
    <lineage>
        <taxon>Bacteria</taxon>
        <taxon>Pseudomonadati</taxon>
        <taxon>Pseudomonadota</taxon>
        <taxon>Alphaproteobacteria</taxon>
        <taxon>Hyphomicrobiales</taxon>
        <taxon>Parvibaculaceae</taxon>
        <taxon>Kaustia</taxon>
    </lineage>
</organism>
<keyword evidence="6" id="KW-1185">Reference proteome</keyword>
<evidence type="ECO:0000256" key="1">
    <source>
        <dbReference type="ARBA" id="ARBA00023015"/>
    </source>
</evidence>
<sequence length="330" mass="36799">MKAVPQVRSSAYLPFVAFLESAGVPVERDPEGALISAVAHRDKEALVPVHLAHAFLERGARLLGHEDFGVLVGTGMRIEELGAFGRNLCRSLTLHDALNKFPSQYSLYSSAERIWWVRENDVAYFLHSYTFETGHGSCYARHCALLLMRDLIRLSAGPLWQPELLLTTEPGDTSLLRDAFGDPVIRRSKVSGIAFPASLLSIPLDQDRRKRLERIDPDAFDGTIPSDDFVGSLCQVIATLMPEGKCSLDQAAPTLGMHPRTLQRRLSKVGQDYSAILSQVRFEKALRLMADPTLRICDIALELGFQDASNFSRSFRKWTGTRPTAFRRSN</sequence>
<evidence type="ECO:0000256" key="3">
    <source>
        <dbReference type="ARBA" id="ARBA00023163"/>
    </source>
</evidence>
<dbReference type="InterPro" id="IPR032687">
    <property type="entry name" value="AraC-type_N"/>
</dbReference>
<evidence type="ECO:0000313" key="5">
    <source>
        <dbReference type="EMBL" id="QPC42522.1"/>
    </source>
</evidence>
<dbReference type="GO" id="GO:0005829">
    <property type="term" value="C:cytosol"/>
    <property type="evidence" value="ECO:0007669"/>
    <property type="project" value="TreeGrafter"/>
</dbReference>
<dbReference type="PANTHER" id="PTHR47894">
    <property type="entry name" value="HTH-TYPE TRANSCRIPTIONAL REGULATOR GADX"/>
    <property type="match status" value="1"/>
</dbReference>
<dbReference type="AlphaFoldDB" id="A0A7S8HBD7"/>
<evidence type="ECO:0000256" key="2">
    <source>
        <dbReference type="ARBA" id="ARBA00023125"/>
    </source>
</evidence>
<dbReference type="SMART" id="SM00342">
    <property type="entry name" value="HTH_ARAC"/>
    <property type="match status" value="1"/>
</dbReference>
<dbReference type="RefSeq" id="WP_213163757.1">
    <property type="nucleotide sequence ID" value="NZ_CP058214.1"/>
</dbReference>
<dbReference type="PANTHER" id="PTHR47894:SF4">
    <property type="entry name" value="HTH-TYPE TRANSCRIPTIONAL REGULATOR GADX"/>
    <property type="match status" value="1"/>
</dbReference>
<evidence type="ECO:0000259" key="4">
    <source>
        <dbReference type="PROSITE" id="PS01124"/>
    </source>
</evidence>
<dbReference type="EMBL" id="CP058214">
    <property type="protein sequence ID" value="QPC42522.1"/>
    <property type="molecule type" value="Genomic_DNA"/>
</dbReference>
<gene>
    <name evidence="5" type="ORF">HW532_07260</name>
</gene>
<dbReference type="InterPro" id="IPR018060">
    <property type="entry name" value="HTH_AraC"/>
</dbReference>
<dbReference type="Pfam" id="PF12625">
    <property type="entry name" value="Arabinose_bd"/>
    <property type="match status" value="1"/>
</dbReference>
<dbReference type="GO" id="GO:0003700">
    <property type="term" value="F:DNA-binding transcription factor activity"/>
    <property type="evidence" value="ECO:0007669"/>
    <property type="project" value="InterPro"/>
</dbReference>
<keyword evidence="3" id="KW-0804">Transcription</keyword>
<reference evidence="5 6" key="1">
    <citation type="submission" date="2020-06" db="EMBL/GenBank/DDBJ databases">
        <title>Genome sequence of 2 isolates from Red Sea Mangroves.</title>
        <authorList>
            <person name="Sefrji F."/>
            <person name="Michoud G."/>
            <person name="Merlino G."/>
            <person name="Daffonchio D."/>
        </authorList>
    </citation>
    <scope>NUCLEOTIDE SEQUENCE [LARGE SCALE GENOMIC DNA]</scope>
    <source>
        <strain evidence="5 6">R1DC25</strain>
    </source>
</reference>
<dbReference type="KEGG" id="kmn:HW532_07260"/>
<proteinExistence type="predicted"/>
<protein>
    <submittedName>
        <fullName evidence="5">Helix-turn-helix domain-containing protein</fullName>
    </submittedName>
</protein>
<keyword evidence="1" id="KW-0805">Transcription regulation</keyword>
<feature type="domain" description="HTH araC/xylS-type" evidence="4">
    <location>
        <begin position="231"/>
        <end position="329"/>
    </location>
</feature>
<dbReference type="PRINTS" id="PR00032">
    <property type="entry name" value="HTHARAC"/>
</dbReference>
<evidence type="ECO:0000313" key="6">
    <source>
        <dbReference type="Proteomes" id="UP000593594"/>
    </source>
</evidence>
<dbReference type="SUPFAM" id="SSF46689">
    <property type="entry name" value="Homeodomain-like"/>
    <property type="match status" value="1"/>
</dbReference>
<dbReference type="InterPro" id="IPR020449">
    <property type="entry name" value="Tscrpt_reg_AraC-type_HTH"/>
</dbReference>
<dbReference type="Proteomes" id="UP000593594">
    <property type="component" value="Chromosome"/>
</dbReference>
<dbReference type="Gene3D" id="1.10.10.60">
    <property type="entry name" value="Homeodomain-like"/>
    <property type="match status" value="1"/>
</dbReference>
<keyword evidence="2" id="KW-0238">DNA-binding</keyword>
<dbReference type="Pfam" id="PF12833">
    <property type="entry name" value="HTH_18"/>
    <property type="match status" value="1"/>
</dbReference>